<organism evidence="1 2">
    <name type="scientific">Pseudoalteromonas piscicida</name>
    <dbReference type="NCBI Taxonomy" id="43662"/>
    <lineage>
        <taxon>Bacteria</taxon>
        <taxon>Pseudomonadati</taxon>
        <taxon>Pseudomonadota</taxon>
        <taxon>Gammaproteobacteria</taxon>
        <taxon>Alteromonadales</taxon>
        <taxon>Pseudoalteromonadaceae</taxon>
        <taxon>Pseudoalteromonas</taxon>
    </lineage>
</organism>
<dbReference type="Proteomes" id="UP000258102">
    <property type="component" value="Chromosome 1"/>
</dbReference>
<protein>
    <recommendedName>
        <fullName evidence="3">Type IV pilus assembly protein PilO</fullName>
    </recommendedName>
</protein>
<reference evidence="1 2" key="1">
    <citation type="submission" date="2018-08" db="EMBL/GenBank/DDBJ databases">
        <title>Whole Genome Sequences of Two Pseudoalteromonas piscicida Strains, DE1-A and DE2-A, which Exhibit Strong Antibacterial Activity against Vibrio vulnificus.</title>
        <authorList>
            <person name="Richards G.P."/>
            <person name="Needleman D.S."/>
            <person name="Watson M.A."/>
            <person name="Polson S.W."/>
        </authorList>
    </citation>
    <scope>NUCLEOTIDE SEQUENCE [LARGE SCALE GENOMIC DNA]</scope>
    <source>
        <strain evidence="1 2">DE2-A</strain>
    </source>
</reference>
<dbReference type="AlphaFoldDB" id="A0AAD0RGD2"/>
<dbReference type="KEGG" id="ppis:B1L02_14710"/>
<dbReference type="InterPro" id="IPR034756">
    <property type="entry name" value="T2SSM_b"/>
</dbReference>
<name>A0AAD0RGD2_PSEO7</name>
<dbReference type="Pfam" id="PF10741">
    <property type="entry name" value="T2SSM_b"/>
    <property type="match status" value="1"/>
</dbReference>
<proteinExistence type="predicted"/>
<sequence length="195" mass="22245">MNVRVATMVEQLKQYKMLLALVILLATIKFALVPLFTWQEEQVENIAQIEKRLFKAEQVMTQLQQIELAKEQVADVARVFTAMLFDWQEPSKFRIDTQKQVNQWLTEHNLSTINIGWQPALKYQSAALHKEQIRLNISGKLTDLAAFLVMLESQSPVVVVEYFDLNIQGLSAEETGSGEVSLLLSFYLQEGAKGE</sequence>
<evidence type="ECO:0000313" key="2">
    <source>
        <dbReference type="Proteomes" id="UP000258102"/>
    </source>
</evidence>
<evidence type="ECO:0000313" key="1">
    <source>
        <dbReference type="EMBL" id="AXR01153.1"/>
    </source>
</evidence>
<accession>A0AAD0RGD2</accession>
<dbReference type="EMBL" id="CP031761">
    <property type="protein sequence ID" value="AXR01153.1"/>
    <property type="molecule type" value="Genomic_DNA"/>
</dbReference>
<evidence type="ECO:0008006" key="3">
    <source>
        <dbReference type="Google" id="ProtNLM"/>
    </source>
</evidence>
<gene>
    <name evidence="1" type="ORF">D0511_03025</name>
</gene>